<dbReference type="EMBL" id="VLKU01000016">
    <property type="protein sequence ID" value="TWI28189.1"/>
    <property type="molecule type" value="Genomic_DNA"/>
</dbReference>
<name>A0A562N7N4_9RHOB</name>
<dbReference type="RefSeq" id="WP_145399938.1">
    <property type="nucleotide sequence ID" value="NZ_VLKU01000016.1"/>
</dbReference>
<gene>
    <name evidence="3" type="ORF">IQ24_03806</name>
</gene>
<evidence type="ECO:0000313" key="3">
    <source>
        <dbReference type="EMBL" id="TWI28189.1"/>
    </source>
</evidence>
<dbReference type="Gene3D" id="3.40.50.300">
    <property type="entry name" value="P-loop containing nucleotide triphosphate hydrolases"/>
    <property type="match status" value="1"/>
</dbReference>
<evidence type="ECO:0000259" key="1">
    <source>
        <dbReference type="Pfam" id="PF00376"/>
    </source>
</evidence>
<dbReference type="SUPFAM" id="SSF52540">
    <property type="entry name" value="P-loop containing nucleoside triphosphate hydrolases"/>
    <property type="match status" value="1"/>
</dbReference>
<dbReference type="PANTHER" id="PTHR13696">
    <property type="entry name" value="P-LOOP CONTAINING NUCLEOSIDE TRIPHOSPHATE HYDROLASE"/>
    <property type="match status" value="1"/>
</dbReference>
<evidence type="ECO:0000313" key="4">
    <source>
        <dbReference type="Proteomes" id="UP000316225"/>
    </source>
</evidence>
<dbReference type="SUPFAM" id="SSF46955">
    <property type="entry name" value="Putative DNA-binding domain"/>
    <property type="match status" value="1"/>
</dbReference>
<dbReference type="AlphaFoldDB" id="A0A562N7N4"/>
<accession>A0A562N7N4</accession>
<dbReference type="Pfam" id="PF13614">
    <property type="entry name" value="AAA_31"/>
    <property type="match status" value="1"/>
</dbReference>
<reference evidence="3 4" key="1">
    <citation type="journal article" date="2015" name="Stand. Genomic Sci.">
        <title>Genomic Encyclopedia of Bacterial and Archaeal Type Strains, Phase III: the genomes of soil and plant-associated and newly described type strains.</title>
        <authorList>
            <person name="Whitman W.B."/>
            <person name="Woyke T."/>
            <person name="Klenk H.P."/>
            <person name="Zhou Y."/>
            <person name="Lilburn T.G."/>
            <person name="Beck B.J."/>
            <person name="De Vos P."/>
            <person name="Vandamme P."/>
            <person name="Eisen J.A."/>
            <person name="Garrity G."/>
            <person name="Hugenholtz P."/>
            <person name="Kyrpides N.C."/>
        </authorList>
    </citation>
    <scope>NUCLEOTIDE SEQUENCE [LARGE SCALE GENOMIC DNA]</scope>
    <source>
        <strain evidence="3 4">CGMCC 1.5364</strain>
    </source>
</reference>
<dbReference type="Gene3D" id="1.10.1660.10">
    <property type="match status" value="1"/>
</dbReference>
<dbReference type="InterPro" id="IPR050678">
    <property type="entry name" value="DNA_Partitioning_ATPase"/>
</dbReference>
<sequence length="395" mass="43549">MQQKTRIDKLVGDHALALSGRLQAHRAQLFPPDARRELRKFTSGEVADLLGVKDAYLRKLDLEGKGPSPETRAGGRRYYSPDEILELRQLLEKGAKTPGTYLPGRRAGDHLQVITVINFKGGSGKTTTAAHLAQKLALDGYRVLAIDLDPQASLSALHGVQPEFDLNDGGTIYDAIRYQDPLPLSAVIQKTYFTNLDLIPGNLELMEFEHDTPRAIIERSGKFFFTRIGDALAEVESDYDVVVIDCPPQLGFLTMSALSAATAILVTVHPQMLDVMSMCQFLLMTSNLLGVVADAGADMDYDWMRYVVTRYEPGDGPQNQMVSFMRSLFGDHVLNHPVLKSTAISDAGITKQTLYEVEKSAFTRSTYERALESLNNVNGEIEGLIQAAWGREGGE</sequence>
<dbReference type="Pfam" id="PF00376">
    <property type="entry name" value="MerR"/>
    <property type="match status" value="1"/>
</dbReference>
<protein>
    <submittedName>
        <fullName evidence="3">Chromosome partitioning protein</fullName>
    </submittedName>
</protein>
<keyword evidence="4" id="KW-1185">Reference proteome</keyword>
<feature type="domain" description="HTH merR-type" evidence="1">
    <location>
        <begin position="42"/>
        <end position="79"/>
    </location>
</feature>
<evidence type="ECO:0000259" key="2">
    <source>
        <dbReference type="Pfam" id="PF13614"/>
    </source>
</evidence>
<dbReference type="NCBIfam" id="NF010443">
    <property type="entry name" value="PRK13869.1"/>
    <property type="match status" value="1"/>
</dbReference>
<dbReference type="GO" id="GO:0003677">
    <property type="term" value="F:DNA binding"/>
    <property type="evidence" value="ECO:0007669"/>
    <property type="project" value="InterPro"/>
</dbReference>
<dbReference type="Proteomes" id="UP000316225">
    <property type="component" value="Unassembled WGS sequence"/>
</dbReference>
<dbReference type="GO" id="GO:0006355">
    <property type="term" value="P:regulation of DNA-templated transcription"/>
    <property type="evidence" value="ECO:0007669"/>
    <property type="project" value="InterPro"/>
</dbReference>
<dbReference type="OrthoDB" id="9777757at2"/>
<organism evidence="3 4">
    <name type="scientific">Paracoccus sulfuroxidans</name>
    <dbReference type="NCBI Taxonomy" id="384678"/>
    <lineage>
        <taxon>Bacteria</taxon>
        <taxon>Pseudomonadati</taxon>
        <taxon>Pseudomonadota</taxon>
        <taxon>Alphaproteobacteria</taxon>
        <taxon>Rhodobacterales</taxon>
        <taxon>Paracoccaceae</taxon>
        <taxon>Paracoccus</taxon>
    </lineage>
</organism>
<dbReference type="PANTHER" id="PTHR13696:SF52">
    <property type="entry name" value="PARA FAMILY PROTEIN CT_582"/>
    <property type="match status" value="1"/>
</dbReference>
<dbReference type="CDD" id="cd02042">
    <property type="entry name" value="ParAB_family"/>
    <property type="match status" value="1"/>
</dbReference>
<dbReference type="NCBIfam" id="TIGR03453">
    <property type="entry name" value="partition_RepA"/>
    <property type="match status" value="1"/>
</dbReference>
<dbReference type="InterPro" id="IPR000551">
    <property type="entry name" value="MerR-type_HTH_dom"/>
</dbReference>
<dbReference type="InterPro" id="IPR027417">
    <property type="entry name" value="P-loop_NTPase"/>
</dbReference>
<comment type="caution">
    <text evidence="3">The sequence shown here is derived from an EMBL/GenBank/DDBJ whole genome shotgun (WGS) entry which is preliminary data.</text>
</comment>
<dbReference type="InterPro" id="IPR017818">
    <property type="entry name" value="Plasmid_partition_RepA"/>
</dbReference>
<proteinExistence type="predicted"/>
<feature type="domain" description="AAA" evidence="2">
    <location>
        <begin position="112"/>
        <end position="283"/>
    </location>
</feature>
<dbReference type="InterPro" id="IPR025669">
    <property type="entry name" value="AAA_dom"/>
</dbReference>
<dbReference type="InterPro" id="IPR009061">
    <property type="entry name" value="DNA-bd_dom_put_sf"/>
</dbReference>